<feature type="signal peptide" evidence="1">
    <location>
        <begin position="1"/>
        <end position="20"/>
    </location>
</feature>
<organism evidence="2 3">
    <name type="scientific">Smittium angustum</name>
    <dbReference type="NCBI Taxonomy" id="133377"/>
    <lineage>
        <taxon>Eukaryota</taxon>
        <taxon>Fungi</taxon>
        <taxon>Fungi incertae sedis</taxon>
        <taxon>Zoopagomycota</taxon>
        <taxon>Kickxellomycotina</taxon>
        <taxon>Harpellomycetes</taxon>
        <taxon>Harpellales</taxon>
        <taxon>Legeriomycetaceae</taxon>
        <taxon>Smittium</taxon>
    </lineage>
</organism>
<feature type="chain" id="PRO_5015471254" evidence="1">
    <location>
        <begin position="21"/>
        <end position="133"/>
    </location>
</feature>
<evidence type="ECO:0000256" key="1">
    <source>
        <dbReference type="SAM" id="SignalP"/>
    </source>
</evidence>
<comment type="caution">
    <text evidence="2">The sequence shown here is derived from an EMBL/GenBank/DDBJ whole genome shotgun (WGS) entry which is preliminary data.</text>
</comment>
<dbReference type="Proteomes" id="UP000245591">
    <property type="component" value="Unassembled WGS sequence"/>
</dbReference>
<accession>A0A2U1J9C2</accession>
<sequence>MQKLLSLVILFFCFVVGTLGIQCAIPRTLKEKEIDYMEKMLLLNCNKKHCSLDFQLFNSISTCRIIRIQMLGCGLTQKDGRARNFLQGLTYRKNGAKNEFGCVTFVSQKLDSCTDMGEHPRTIFTNKLFFEGF</sequence>
<dbReference type="EMBL" id="MBFU01000144">
    <property type="protein sequence ID" value="PWA01644.1"/>
    <property type="molecule type" value="Genomic_DNA"/>
</dbReference>
<evidence type="ECO:0000313" key="3">
    <source>
        <dbReference type="Proteomes" id="UP000245591"/>
    </source>
</evidence>
<reference evidence="2 3" key="1">
    <citation type="journal article" date="2018" name="MBio">
        <title>Comparative Genomics Reveals the Core Gene Toolbox for the Fungus-Insect Symbiosis.</title>
        <authorList>
            <person name="Wang Y."/>
            <person name="Stata M."/>
            <person name="Wang W."/>
            <person name="Stajich J.E."/>
            <person name="White M.M."/>
            <person name="Moncalvo J.M."/>
        </authorList>
    </citation>
    <scope>NUCLEOTIDE SEQUENCE [LARGE SCALE GENOMIC DNA]</scope>
    <source>
        <strain evidence="2 3">AUS-126-30</strain>
    </source>
</reference>
<gene>
    <name evidence="2" type="ORF">BB558_002248</name>
</gene>
<evidence type="ECO:0000313" key="2">
    <source>
        <dbReference type="EMBL" id="PWA01644.1"/>
    </source>
</evidence>
<dbReference type="AlphaFoldDB" id="A0A2U1J9C2"/>
<protein>
    <submittedName>
        <fullName evidence="2">Uncharacterized protein</fullName>
    </submittedName>
</protein>
<proteinExistence type="predicted"/>
<keyword evidence="3" id="KW-1185">Reference proteome</keyword>
<name>A0A2U1J9C2_SMIAN</name>
<keyword evidence="1" id="KW-0732">Signal</keyword>